<feature type="domain" description="Tryptophan synthase beta chain-like PALP" evidence="5">
    <location>
        <begin position="11"/>
        <end position="294"/>
    </location>
</feature>
<evidence type="ECO:0000256" key="4">
    <source>
        <dbReference type="ARBA" id="ARBA00022898"/>
    </source>
</evidence>
<sequence length="327" mass="36507">MLTKLKTLVNRIGNTPLIQLEHEKINLFAKLELHNFMSSVKIRPAYYILKTAIESGEINQNTTVIESSSGNFGVALATLCKYLHIKFIAVIDPNINSNYEQMLRSIAYDVVKVTTPDPTGSYLLTRVKTVQELCQQIPYSFWTNQYENPNNPLSHYLGLGAELVGHFGHLDYAFIGVSSGGTISGISQCLKESFPHVKIIAVDSEGSVIFGDKPKKRYIPGLGSSMVPPNVKGALIDEIIHVSEINTVEGCKQLFEEHAIFAGGSSGTSYYAINQYFEKMKPGEKPNVVFICPDSGVPYINTIYNQDWKMWLYEQNEEQARLSVPNK</sequence>
<protein>
    <submittedName>
        <fullName evidence="6">2,3-diaminopropionate biosynthesis protein SbnA</fullName>
    </submittedName>
</protein>
<dbReference type="InterPro" id="IPR001926">
    <property type="entry name" value="TrpB-like_PALP"/>
</dbReference>
<accession>A0A1V0UYD8</accession>
<evidence type="ECO:0000256" key="2">
    <source>
        <dbReference type="ARBA" id="ARBA00011738"/>
    </source>
</evidence>
<dbReference type="Pfam" id="PF00291">
    <property type="entry name" value="PALP"/>
    <property type="match status" value="1"/>
</dbReference>
<gene>
    <name evidence="6" type="ORF">B7C51_23575</name>
</gene>
<dbReference type="EMBL" id="CP020557">
    <property type="protein sequence ID" value="ARF70183.1"/>
    <property type="molecule type" value="Genomic_DNA"/>
</dbReference>
<dbReference type="CDD" id="cd01561">
    <property type="entry name" value="CBS_like"/>
    <property type="match status" value="1"/>
</dbReference>
<dbReference type="AlphaFoldDB" id="A0A1V0UYD8"/>
<dbReference type="Proteomes" id="UP000192727">
    <property type="component" value="Chromosome"/>
</dbReference>
<dbReference type="InterPro" id="IPR050214">
    <property type="entry name" value="Cys_Synth/Cystath_Beta-Synth"/>
</dbReference>
<organism evidence="6 7">
    <name type="scientific">Paenibacillus larvae subsp. pulvifaciens</name>
    <dbReference type="NCBI Taxonomy" id="1477"/>
    <lineage>
        <taxon>Bacteria</taxon>
        <taxon>Bacillati</taxon>
        <taxon>Bacillota</taxon>
        <taxon>Bacilli</taxon>
        <taxon>Bacillales</taxon>
        <taxon>Paenibacillaceae</taxon>
        <taxon>Paenibacillus</taxon>
    </lineage>
</organism>
<evidence type="ECO:0000313" key="6">
    <source>
        <dbReference type="EMBL" id="ARF70183.1"/>
    </source>
</evidence>
<keyword evidence="3" id="KW-0808">Transferase</keyword>
<dbReference type="GO" id="GO:1901605">
    <property type="term" value="P:alpha-amino acid metabolic process"/>
    <property type="evidence" value="ECO:0007669"/>
    <property type="project" value="UniProtKB-ARBA"/>
</dbReference>
<dbReference type="GO" id="GO:0016740">
    <property type="term" value="F:transferase activity"/>
    <property type="evidence" value="ECO:0007669"/>
    <property type="project" value="UniProtKB-KW"/>
</dbReference>
<evidence type="ECO:0000259" key="5">
    <source>
        <dbReference type="Pfam" id="PF00291"/>
    </source>
</evidence>
<dbReference type="InterPro" id="IPR036052">
    <property type="entry name" value="TrpB-like_PALP_sf"/>
</dbReference>
<comment type="subunit">
    <text evidence="2">Homodimer.</text>
</comment>
<keyword evidence="4" id="KW-0663">Pyridoxal phosphate</keyword>
<reference evidence="6 7" key="1">
    <citation type="submission" date="2017-03" db="EMBL/GenBank/DDBJ databases">
        <title>Paenibacillus larvae genome sequencing.</title>
        <authorList>
            <person name="Dingman D.W."/>
        </authorList>
    </citation>
    <scope>NUCLEOTIDE SEQUENCE [LARGE SCALE GENOMIC DNA]</scope>
    <source>
        <strain evidence="6 7">SAG 10367</strain>
    </source>
</reference>
<dbReference type="RefSeq" id="WP_023485317.1">
    <property type="nucleotide sequence ID" value="NZ_CP020557.1"/>
</dbReference>
<comment type="cofactor">
    <cofactor evidence="1">
        <name>pyridoxal 5'-phosphate</name>
        <dbReference type="ChEBI" id="CHEBI:597326"/>
    </cofactor>
</comment>
<dbReference type="InterPro" id="IPR023927">
    <property type="entry name" value="SbnA"/>
</dbReference>
<dbReference type="PANTHER" id="PTHR10314">
    <property type="entry name" value="CYSTATHIONINE BETA-SYNTHASE"/>
    <property type="match status" value="1"/>
</dbReference>
<name>A0A1V0UYD8_9BACL</name>
<proteinExistence type="predicted"/>
<dbReference type="NCBIfam" id="TIGR03945">
    <property type="entry name" value="PLP_SbnA_fam"/>
    <property type="match status" value="1"/>
</dbReference>
<evidence type="ECO:0000256" key="3">
    <source>
        <dbReference type="ARBA" id="ARBA00022679"/>
    </source>
</evidence>
<dbReference type="Gene3D" id="3.40.50.1100">
    <property type="match status" value="2"/>
</dbReference>
<evidence type="ECO:0000256" key="1">
    <source>
        <dbReference type="ARBA" id="ARBA00001933"/>
    </source>
</evidence>
<dbReference type="SUPFAM" id="SSF53686">
    <property type="entry name" value="Tryptophan synthase beta subunit-like PLP-dependent enzymes"/>
    <property type="match status" value="1"/>
</dbReference>
<evidence type="ECO:0000313" key="7">
    <source>
        <dbReference type="Proteomes" id="UP000192727"/>
    </source>
</evidence>